<feature type="compositionally biased region" description="Basic residues" evidence="1">
    <location>
        <begin position="121"/>
        <end position="133"/>
    </location>
</feature>
<protein>
    <submittedName>
        <fullName evidence="2">Flp pilus assembly protein TadB</fullName>
    </submittedName>
</protein>
<feature type="region of interest" description="Disordered" evidence="1">
    <location>
        <begin position="1"/>
        <end position="225"/>
    </location>
</feature>
<dbReference type="EMBL" id="CADCUH010000003">
    <property type="protein sequence ID" value="CAA9314477.1"/>
    <property type="molecule type" value="Genomic_DNA"/>
</dbReference>
<feature type="region of interest" description="Disordered" evidence="1">
    <location>
        <begin position="247"/>
        <end position="282"/>
    </location>
</feature>
<organism evidence="2">
    <name type="scientific">uncultured Nocardioidaceae bacterium</name>
    <dbReference type="NCBI Taxonomy" id="253824"/>
    <lineage>
        <taxon>Bacteria</taxon>
        <taxon>Bacillati</taxon>
        <taxon>Actinomycetota</taxon>
        <taxon>Actinomycetes</taxon>
        <taxon>Propionibacteriales</taxon>
        <taxon>Nocardioidaceae</taxon>
        <taxon>environmental samples</taxon>
    </lineage>
</organism>
<feature type="compositionally biased region" description="Low complexity" evidence="1">
    <location>
        <begin position="93"/>
        <end position="103"/>
    </location>
</feature>
<sequence>GRRRGVGRRVGPAARVGSLHPAPGTTPSRAVVPEGPPGPRRSASRAGPDARRAVGVPAPRRRPRRAGPVLDVAGGARLRGDGRVPAVRRGRRAGASSAVRADGGVAGCGRQPRERGASRPVTRRGRQRTRRPRTGTAPSGVRRLRPGLPELGTVRGLPRPAQAAPRRPGRGPCRRGAPRRPGRRRWRPRPAAPQPVRTPARRRPHEVGARGAAELGGQRRAARGRCPVARAAPAVLPTRGHHAVRLRCRRGRAGAGSGGVRDRLPRDAADRPAADRGPGDGV</sequence>
<feature type="non-terminal residue" evidence="2">
    <location>
        <position position="1"/>
    </location>
</feature>
<feature type="compositionally biased region" description="Basic and acidic residues" evidence="1">
    <location>
        <begin position="260"/>
        <end position="282"/>
    </location>
</feature>
<feature type="compositionally biased region" description="Basic residues" evidence="1">
    <location>
        <begin position="167"/>
        <end position="188"/>
    </location>
</feature>
<reference evidence="2" key="1">
    <citation type="submission" date="2020-02" db="EMBL/GenBank/DDBJ databases">
        <authorList>
            <person name="Meier V. D."/>
        </authorList>
    </citation>
    <scope>NUCLEOTIDE SEQUENCE</scope>
    <source>
        <strain evidence="2">AVDCRST_MAG36</strain>
    </source>
</reference>
<feature type="non-terminal residue" evidence="2">
    <location>
        <position position="282"/>
    </location>
</feature>
<gene>
    <name evidence="2" type="ORF">AVDCRST_MAG36-35</name>
</gene>
<accession>A0A6J4KU85</accession>
<name>A0A6J4KU85_9ACTN</name>
<evidence type="ECO:0000313" key="2">
    <source>
        <dbReference type="EMBL" id="CAA9314477.1"/>
    </source>
</evidence>
<dbReference type="AlphaFoldDB" id="A0A6J4KU85"/>
<proteinExistence type="predicted"/>
<evidence type="ECO:0000256" key="1">
    <source>
        <dbReference type="SAM" id="MobiDB-lite"/>
    </source>
</evidence>
<feature type="compositionally biased region" description="Low complexity" evidence="1">
    <location>
        <begin position="155"/>
        <end position="166"/>
    </location>
</feature>